<dbReference type="InterPro" id="IPR039098">
    <property type="entry name" value="TINF2"/>
</dbReference>
<evidence type="ECO:0000259" key="2">
    <source>
        <dbReference type="Pfam" id="PF14973"/>
    </source>
</evidence>
<dbReference type="GO" id="GO:0070187">
    <property type="term" value="C:shelterin complex"/>
    <property type="evidence" value="ECO:0007669"/>
    <property type="project" value="InterPro"/>
</dbReference>
<proteinExistence type="predicted"/>
<protein>
    <submittedName>
        <fullName evidence="3">TINF2</fullName>
    </submittedName>
</protein>
<feature type="domain" description="TERF1-interacting nuclear factor 2 N-terminal" evidence="2">
    <location>
        <begin position="76"/>
        <end position="218"/>
    </location>
</feature>
<feature type="compositionally biased region" description="Polar residues" evidence="1">
    <location>
        <begin position="321"/>
        <end position="330"/>
    </location>
</feature>
<evidence type="ECO:0000256" key="1">
    <source>
        <dbReference type="SAM" id="MobiDB-lite"/>
    </source>
</evidence>
<accession>A0A0S7EFE1</accession>
<dbReference type="GO" id="GO:0016233">
    <property type="term" value="P:telomere capping"/>
    <property type="evidence" value="ECO:0007669"/>
    <property type="project" value="InterPro"/>
</dbReference>
<gene>
    <name evidence="3" type="primary">TINF2</name>
</gene>
<evidence type="ECO:0000313" key="3">
    <source>
        <dbReference type="EMBL" id="JAO03876.1"/>
    </source>
</evidence>
<dbReference type="AlphaFoldDB" id="A0A0S7EFE1"/>
<feature type="region of interest" description="Disordered" evidence="1">
    <location>
        <begin position="301"/>
        <end position="330"/>
    </location>
</feature>
<sequence>RRTCLCMSRWRWRRSGCRRTRAPQRAADPGRSTEVLPLTYRIMAVHQAVSGRVGPDLRNLEDPRRLRVLSSRALSIVRNRDVQNFETVMAFLDATHRLLPGLVPAIKHMKIQFGLKTMVVMQMLREGRGAVHIVSSIIRFFPNKLPEYEDQCSQREMFLMRKNQADFRRLVQNLAFTKERLQDYMKGDMEERYGERYAQKVEQRLLAYLQEVWRALPADTYSCRTGWDRPEPGLITLTQMMKKQHPEDEEETSAPSSAGRSCWVTLVPQRRPCRDGLKLTGSHRSVLVPVQMLGNPMVQRMEQNQRQWRRRTSPRPLGSAPRTSAGWTTS</sequence>
<reference evidence="3" key="1">
    <citation type="submission" date="2014-12" db="EMBL/GenBank/DDBJ databases">
        <title>Parallel Evolution in Life History Adaptation Evident in the Tissue-Specific Poeciliopsis prolifica transcriptome.</title>
        <authorList>
            <person name="Jue N.K."/>
            <person name="Foley R.J."/>
            <person name="Obergfell C."/>
            <person name="Reznick D.N."/>
            <person name="O'Neill R.J."/>
            <person name="O'Neill M.J."/>
        </authorList>
    </citation>
    <scope>NUCLEOTIDE SEQUENCE</scope>
</reference>
<dbReference type="GO" id="GO:0042162">
    <property type="term" value="F:telomeric DNA binding"/>
    <property type="evidence" value="ECO:0007669"/>
    <property type="project" value="TreeGrafter"/>
</dbReference>
<dbReference type="GO" id="GO:1904356">
    <property type="term" value="P:regulation of telomere maintenance via telomere lengthening"/>
    <property type="evidence" value="ECO:0007669"/>
    <property type="project" value="TreeGrafter"/>
</dbReference>
<organism evidence="3">
    <name type="scientific">Poeciliopsis prolifica</name>
    <name type="common">blackstripe livebearer</name>
    <dbReference type="NCBI Taxonomy" id="188132"/>
    <lineage>
        <taxon>Eukaryota</taxon>
        <taxon>Metazoa</taxon>
        <taxon>Chordata</taxon>
        <taxon>Craniata</taxon>
        <taxon>Vertebrata</taxon>
        <taxon>Euteleostomi</taxon>
        <taxon>Actinopterygii</taxon>
        <taxon>Neopterygii</taxon>
        <taxon>Teleostei</taxon>
        <taxon>Neoteleostei</taxon>
        <taxon>Acanthomorphata</taxon>
        <taxon>Ovalentaria</taxon>
        <taxon>Atherinomorphae</taxon>
        <taxon>Cyprinodontiformes</taxon>
        <taxon>Poeciliidae</taxon>
        <taxon>Poeciliinae</taxon>
        <taxon>Poeciliopsis</taxon>
    </lineage>
</organism>
<dbReference type="InterPro" id="IPR029400">
    <property type="entry name" value="TINF2_N"/>
</dbReference>
<dbReference type="Pfam" id="PF14973">
    <property type="entry name" value="TINF2_N"/>
    <property type="match status" value="1"/>
</dbReference>
<name>A0A0S7EFE1_9TELE</name>
<dbReference type="PANTHER" id="PTHR15512">
    <property type="entry name" value="TERF1-INTERACTING NUCLEAR FACTOR 2"/>
    <property type="match status" value="1"/>
</dbReference>
<dbReference type="EMBL" id="GBYX01477813">
    <property type="protein sequence ID" value="JAO03876.1"/>
    <property type="molecule type" value="Transcribed_RNA"/>
</dbReference>
<dbReference type="PANTHER" id="PTHR15512:SF0">
    <property type="entry name" value="TERF1-INTERACTING NUCLEAR FACTOR 2"/>
    <property type="match status" value="1"/>
</dbReference>
<dbReference type="EMBL" id="GBYX01477810">
    <property type="protein sequence ID" value="JAO03879.1"/>
    <property type="molecule type" value="Transcribed_RNA"/>
</dbReference>
<feature type="non-terminal residue" evidence="3">
    <location>
        <position position="1"/>
    </location>
</feature>